<dbReference type="AlphaFoldDB" id="A0A9P7A2G3"/>
<name>A0A9P7A2G3_9AGAM</name>
<evidence type="ECO:0000313" key="3">
    <source>
        <dbReference type="Proteomes" id="UP000714275"/>
    </source>
</evidence>
<dbReference type="EMBL" id="JABBWD010000008">
    <property type="protein sequence ID" value="KAG1780537.1"/>
    <property type="molecule type" value="Genomic_DNA"/>
</dbReference>
<evidence type="ECO:0000256" key="1">
    <source>
        <dbReference type="SAM" id="SignalP"/>
    </source>
</evidence>
<proteinExistence type="predicted"/>
<feature type="signal peptide" evidence="1">
    <location>
        <begin position="1"/>
        <end position="21"/>
    </location>
</feature>
<organism evidence="2 3">
    <name type="scientific">Suillus placidus</name>
    <dbReference type="NCBI Taxonomy" id="48579"/>
    <lineage>
        <taxon>Eukaryota</taxon>
        <taxon>Fungi</taxon>
        <taxon>Dikarya</taxon>
        <taxon>Basidiomycota</taxon>
        <taxon>Agaricomycotina</taxon>
        <taxon>Agaricomycetes</taxon>
        <taxon>Agaricomycetidae</taxon>
        <taxon>Boletales</taxon>
        <taxon>Suillineae</taxon>
        <taxon>Suillaceae</taxon>
        <taxon>Suillus</taxon>
    </lineage>
</organism>
<reference evidence="2" key="1">
    <citation type="journal article" date="2020" name="New Phytol.">
        <title>Comparative genomics reveals dynamic genome evolution in host specialist ectomycorrhizal fungi.</title>
        <authorList>
            <person name="Lofgren L.A."/>
            <person name="Nguyen N.H."/>
            <person name="Vilgalys R."/>
            <person name="Ruytinx J."/>
            <person name="Liao H.L."/>
            <person name="Branco S."/>
            <person name="Kuo A."/>
            <person name="LaButti K."/>
            <person name="Lipzen A."/>
            <person name="Andreopoulos W."/>
            <person name="Pangilinan J."/>
            <person name="Riley R."/>
            <person name="Hundley H."/>
            <person name="Na H."/>
            <person name="Barry K."/>
            <person name="Grigoriev I.V."/>
            <person name="Stajich J.E."/>
            <person name="Kennedy P.G."/>
        </authorList>
    </citation>
    <scope>NUCLEOTIDE SEQUENCE</scope>
    <source>
        <strain evidence="2">DOB743</strain>
    </source>
</reference>
<gene>
    <name evidence="2" type="ORF">EV702DRAFT_1078338</name>
</gene>
<feature type="chain" id="PRO_5040386793" evidence="1">
    <location>
        <begin position="22"/>
        <end position="71"/>
    </location>
</feature>
<evidence type="ECO:0000313" key="2">
    <source>
        <dbReference type="EMBL" id="KAG1780537.1"/>
    </source>
</evidence>
<keyword evidence="1" id="KW-0732">Signal</keyword>
<protein>
    <submittedName>
        <fullName evidence="2">Uncharacterized protein</fullName>
    </submittedName>
</protein>
<keyword evidence="3" id="KW-1185">Reference proteome</keyword>
<accession>A0A9P7A2G3</accession>
<sequence length="71" mass="7743">MRFSFVLAVVAALTASVSVASMPTTGSELNSATCPFFCFTNSACDDCGVAGLPWMRFWLSCWEKSEADYTR</sequence>
<dbReference type="Proteomes" id="UP000714275">
    <property type="component" value="Unassembled WGS sequence"/>
</dbReference>
<comment type="caution">
    <text evidence="2">The sequence shown here is derived from an EMBL/GenBank/DDBJ whole genome shotgun (WGS) entry which is preliminary data.</text>
</comment>